<evidence type="ECO:0000313" key="3">
    <source>
        <dbReference type="Proteomes" id="UP001332192"/>
    </source>
</evidence>
<reference evidence="2 3" key="1">
    <citation type="journal article" date="2024" name="Front. Microbiol.">
        <title>Novel thermophilic genera Geochorda gen. nov. and Carboxydochorda gen. nov. from the deep terrestrial subsurface reveal the ecophysiological diversity in the class Limnochordia.</title>
        <authorList>
            <person name="Karnachuk O.V."/>
            <person name="Lukina A.P."/>
            <person name="Avakyan M.R."/>
            <person name="Kadnikov V.V."/>
            <person name="Begmatov S."/>
            <person name="Beletsky A.V."/>
            <person name="Vlasova K.G."/>
            <person name="Novikov A.A."/>
            <person name="Shcherbakova V.A."/>
            <person name="Mardanov A.V."/>
            <person name="Ravin N.V."/>
        </authorList>
    </citation>
    <scope>NUCLEOTIDE SEQUENCE [LARGE SCALE GENOMIC DNA]</scope>
    <source>
        <strain evidence="2 3">L945</strain>
    </source>
</reference>
<dbReference type="RefSeq" id="WP_324717089.1">
    <property type="nucleotide sequence ID" value="NZ_CP141615.1"/>
</dbReference>
<evidence type="ECO:0000256" key="1">
    <source>
        <dbReference type="SAM" id="SignalP"/>
    </source>
</evidence>
<feature type="signal peptide" evidence="1">
    <location>
        <begin position="1"/>
        <end position="25"/>
    </location>
</feature>
<dbReference type="Pfam" id="PF01547">
    <property type="entry name" value="SBP_bac_1"/>
    <property type="match status" value="1"/>
</dbReference>
<keyword evidence="1" id="KW-0732">Signal</keyword>
<dbReference type="PANTHER" id="PTHR43649:SF12">
    <property type="entry name" value="DIACETYLCHITOBIOSE BINDING PROTEIN DASA"/>
    <property type="match status" value="1"/>
</dbReference>
<keyword evidence="3" id="KW-1185">Reference proteome</keyword>
<protein>
    <submittedName>
        <fullName evidence="2">Extracellular solute-binding protein</fullName>
    </submittedName>
</protein>
<dbReference type="EMBL" id="CP141615">
    <property type="protein sequence ID" value="WRP17819.1"/>
    <property type="molecule type" value="Genomic_DNA"/>
</dbReference>
<dbReference type="InterPro" id="IPR050490">
    <property type="entry name" value="Bact_solute-bd_prot1"/>
</dbReference>
<proteinExistence type="predicted"/>
<gene>
    <name evidence="2" type="ORF">U7230_02065</name>
</gene>
<dbReference type="InterPro" id="IPR006059">
    <property type="entry name" value="SBP"/>
</dbReference>
<feature type="chain" id="PRO_5045388187" evidence="1">
    <location>
        <begin position="26"/>
        <end position="415"/>
    </location>
</feature>
<dbReference type="Proteomes" id="UP001332192">
    <property type="component" value="Chromosome"/>
</dbReference>
<evidence type="ECO:0000313" key="2">
    <source>
        <dbReference type="EMBL" id="WRP17819.1"/>
    </source>
</evidence>
<accession>A0ABZ1BYP7</accession>
<dbReference type="SUPFAM" id="SSF53850">
    <property type="entry name" value="Periplasmic binding protein-like II"/>
    <property type="match status" value="1"/>
</dbReference>
<dbReference type="Gene3D" id="3.40.190.10">
    <property type="entry name" value="Periplasmic binding protein-like II"/>
    <property type="match status" value="1"/>
</dbReference>
<organism evidence="2 3">
    <name type="scientific">Carboxydichorda subterranea</name>
    <dbReference type="NCBI Taxonomy" id="3109565"/>
    <lineage>
        <taxon>Bacteria</taxon>
        <taxon>Bacillati</taxon>
        <taxon>Bacillota</taxon>
        <taxon>Limnochordia</taxon>
        <taxon>Limnochordales</taxon>
        <taxon>Geochordaceae</taxon>
        <taxon>Carboxydichorda</taxon>
    </lineage>
</organism>
<sequence>MSKQAMAAVLAALILVAGPYRPARASPATGEPITMWVPARGGYLPLWRHVAELARRAHPHLQLALEPIWDDYTARLTLALAERRAPPLVVVDAMTAARLAARGFLADVTDRVAPYGGHPAALTPFELGGRVWAVPAFLDPVLLYANEDQLRQAGVLPPQTGWSWQDLTEAARRVQASGTARWGMGVNGWPPMVMFVWQAGGELMVDGRPWTAEEPVVQAATYYRDFVRTGISPPAPRSWTEPPDLLFRASQAPFVMGLFSDPLETPARPGPFAGDAAGPSGPAGFRASVSPVPRGPAGCATWAWSEGVAASQPASARALEAVGYLAEAVARAGWMPLSDPDRDQATIAARVSAPCARSLPAHPALWEFDAAWMEKVVVPLLSEGEGAPDSTEDVRRLLHAAAGALQQALTTQASR</sequence>
<name>A0ABZ1BYP7_9FIRM</name>
<dbReference type="PANTHER" id="PTHR43649">
    <property type="entry name" value="ARABINOSE-BINDING PROTEIN-RELATED"/>
    <property type="match status" value="1"/>
</dbReference>